<feature type="region of interest" description="Disordered" evidence="1">
    <location>
        <begin position="226"/>
        <end position="252"/>
    </location>
</feature>
<protein>
    <submittedName>
        <fullName evidence="2">Uncharacterized protein</fullName>
    </submittedName>
</protein>
<organism evidence="2 3">
    <name type="scientific">Protopolystoma xenopodis</name>
    <dbReference type="NCBI Taxonomy" id="117903"/>
    <lineage>
        <taxon>Eukaryota</taxon>
        <taxon>Metazoa</taxon>
        <taxon>Spiralia</taxon>
        <taxon>Lophotrochozoa</taxon>
        <taxon>Platyhelminthes</taxon>
        <taxon>Monogenea</taxon>
        <taxon>Polyopisthocotylea</taxon>
        <taxon>Polystomatidea</taxon>
        <taxon>Polystomatidae</taxon>
        <taxon>Protopolystoma</taxon>
    </lineage>
</organism>
<keyword evidence="3" id="KW-1185">Reference proteome</keyword>
<dbReference type="AlphaFoldDB" id="A0A448XBR9"/>
<gene>
    <name evidence="2" type="ORF">PXEA_LOCUS26575</name>
</gene>
<feature type="region of interest" description="Disordered" evidence="1">
    <location>
        <begin position="1"/>
        <end position="22"/>
    </location>
</feature>
<dbReference type="EMBL" id="CAAALY010245220">
    <property type="protein sequence ID" value="VEL33135.1"/>
    <property type="molecule type" value="Genomic_DNA"/>
</dbReference>
<dbReference type="Proteomes" id="UP000784294">
    <property type="component" value="Unassembled WGS sequence"/>
</dbReference>
<feature type="compositionally biased region" description="Polar residues" evidence="1">
    <location>
        <begin position="235"/>
        <end position="244"/>
    </location>
</feature>
<evidence type="ECO:0000313" key="3">
    <source>
        <dbReference type="Proteomes" id="UP000784294"/>
    </source>
</evidence>
<evidence type="ECO:0000313" key="2">
    <source>
        <dbReference type="EMBL" id="VEL33135.1"/>
    </source>
</evidence>
<accession>A0A448XBR9</accession>
<name>A0A448XBR9_9PLAT</name>
<proteinExistence type="predicted"/>
<sequence length="377" mass="42174">MDPPIYKPTPINQLKKRKHQDSILSKENSRLMETVNLPNNSHSDLPSYQPTPIDELNGLASPHPYYSELKKADLSNSFRKDNFPAYSPTVIEDSLASDLIRPTELPTYSPVVRRDTPLYPVFTARDVLCQPSPAYPPELKRTHSPECSISSHSVNSGLSSSMISAKLQSFVQKAASIEAQARESQLKRSLKVSVSIPVIDTPDFAVPAIPFLNSSAKTRSPIPDPVAPNILPTFDPTSMQTSSPKDPPSPLTLQITETVRSDEAKQLNKRKDRESAKLRKREKLLSLYRDLYNEELGTTETNESLKEDYAELPDKIITKSESSKVQGKHIKLDEVGGVLSETSIHRQRKQESTIRPYRAAILDRAEKLFLARSQVGF</sequence>
<comment type="caution">
    <text evidence="2">The sequence shown here is derived from an EMBL/GenBank/DDBJ whole genome shotgun (WGS) entry which is preliminary data.</text>
</comment>
<evidence type="ECO:0000256" key="1">
    <source>
        <dbReference type="SAM" id="MobiDB-lite"/>
    </source>
</evidence>
<reference evidence="2" key="1">
    <citation type="submission" date="2018-11" db="EMBL/GenBank/DDBJ databases">
        <authorList>
            <consortium name="Pathogen Informatics"/>
        </authorList>
    </citation>
    <scope>NUCLEOTIDE SEQUENCE</scope>
</reference>